<evidence type="ECO:0000259" key="1">
    <source>
        <dbReference type="Pfam" id="PF13470"/>
    </source>
</evidence>
<feature type="domain" description="PIN" evidence="1">
    <location>
        <begin position="2"/>
        <end position="110"/>
    </location>
</feature>
<dbReference type="GO" id="GO:0003677">
    <property type="term" value="F:DNA binding"/>
    <property type="evidence" value="ECO:0007669"/>
    <property type="project" value="UniProtKB-KW"/>
</dbReference>
<reference evidence="2 3" key="1">
    <citation type="submission" date="2015-09" db="EMBL/GenBank/DDBJ databases">
        <title>Draft genome sequence of Thermus scotoductus strain K1 isolated from a geothermal spring in Nagorno-Karabakh, Armenia.</title>
        <authorList>
            <person name="Saghatelyan A."/>
            <person name="Poghosyan L."/>
            <person name="Panosyan H."/>
            <person name="Birkeland N.-K."/>
        </authorList>
    </citation>
    <scope>NUCLEOTIDE SEQUENCE [LARGE SCALE GENOMIC DNA]</scope>
    <source>
        <strain evidence="2 3">K1</strain>
    </source>
</reference>
<dbReference type="EMBL" id="LJJR01000004">
    <property type="protein sequence ID" value="KPD32800.1"/>
    <property type="molecule type" value="Genomic_DNA"/>
</dbReference>
<sequence length="147" mass="16446">MRLFLDANVLFAAAWQEGRARSLFLLAQRAGVHLLTSSHALEEARRNLSLKRPETLKVLEELSLRVERVPEAPIRLVRQALREGLPPKDAPILAAAWAAKADLLVTGDRKHFGSLMGRKIRGVWVLSLKEAWTLLLENVEQQSSPSP</sequence>
<dbReference type="Proteomes" id="UP000053099">
    <property type="component" value="Unassembled WGS sequence"/>
</dbReference>
<organism evidence="2 3">
    <name type="scientific">Thermus scotoductus</name>
    <dbReference type="NCBI Taxonomy" id="37636"/>
    <lineage>
        <taxon>Bacteria</taxon>
        <taxon>Thermotogati</taxon>
        <taxon>Deinococcota</taxon>
        <taxon>Deinococci</taxon>
        <taxon>Thermales</taxon>
        <taxon>Thermaceae</taxon>
        <taxon>Thermus</taxon>
    </lineage>
</organism>
<dbReference type="PATRIC" id="fig|37636.3.peg.1349"/>
<name>A0A0N1KQQ3_THESC</name>
<keyword evidence="2" id="KW-0238">DNA-binding</keyword>
<dbReference type="InterPro" id="IPR029060">
    <property type="entry name" value="PIN-like_dom_sf"/>
</dbReference>
<dbReference type="SUPFAM" id="SSF88723">
    <property type="entry name" value="PIN domain-like"/>
    <property type="match status" value="1"/>
</dbReference>
<comment type="caution">
    <text evidence="2">The sequence shown here is derived from an EMBL/GenBank/DDBJ whole genome shotgun (WGS) entry which is preliminary data.</text>
</comment>
<dbReference type="Gene3D" id="3.40.50.1010">
    <property type="entry name" value="5'-nuclease"/>
    <property type="match status" value="1"/>
</dbReference>
<dbReference type="PANTHER" id="PTHR34610:SF3">
    <property type="entry name" value="SSL7007 PROTEIN"/>
    <property type="match status" value="1"/>
</dbReference>
<proteinExistence type="predicted"/>
<dbReference type="PANTHER" id="PTHR34610">
    <property type="entry name" value="SSL7007 PROTEIN"/>
    <property type="match status" value="1"/>
</dbReference>
<dbReference type="InterPro" id="IPR002850">
    <property type="entry name" value="PIN_toxin-like"/>
</dbReference>
<protein>
    <submittedName>
        <fullName evidence="2">DNA-binding protein</fullName>
    </submittedName>
</protein>
<evidence type="ECO:0000313" key="2">
    <source>
        <dbReference type="EMBL" id="KPD32800.1"/>
    </source>
</evidence>
<evidence type="ECO:0000313" key="3">
    <source>
        <dbReference type="Proteomes" id="UP000053099"/>
    </source>
</evidence>
<dbReference type="Pfam" id="PF13470">
    <property type="entry name" value="PIN_3"/>
    <property type="match status" value="1"/>
</dbReference>
<dbReference type="AlphaFoldDB" id="A0A0N1KQQ3"/>
<dbReference type="InterPro" id="IPR002716">
    <property type="entry name" value="PIN_dom"/>
</dbReference>
<gene>
    <name evidence="2" type="ORF">AN926_00940</name>
</gene>
<accession>A0A0N1KQQ3</accession>